<reference evidence="2 3" key="1">
    <citation type="submission" date="2021-06" db="EMBL/GenBank/DDBJ databases">
        <title>Caerostris extrusa draft genome.</title>
        <authorList>
            <person name="Kono N."/>
            <person name="Arakawa K."/>
        </authorList>
    </citation>
    <scope>NUCLEOTIDE SEQUENCE [LARGE SCALE GENOMIC DNA]</scope>
</reference>
<protein>
    <submittedName>
        <fullName evidence="2">Uncharacterized protein</fullName>
    </submittedName>
</protein>
<evidence type="ECO:0000313" key="2">
    <source>
        <dbReference type="EMBL" id="GIY49680.1"/>
    </source>
</evidence>
<organism evidence="2 3">
    <name type="scientific">Caerostris extrusa</name>
    <name type="common">Bark spider</name>
    <name type="synonym">Caerostris bankana</name>
    <dbReference type="NCBI Taxonomy" id="172846"/>
    <lineage>
        <taxon>Eukaryota</taxon>
        <taxon>Metazoa</taxon>
        <taxon>Ecdysozoa</taxon>
        <taxon>Arthropoda</taxon>
        <taxon>Chelicerata</taxon>
        <taxon>Arachnida</taxon>
        <taxon>Araneae</taxon>
        <taxon>Araneomorphae</taxon>
        <taxon>Entelegynae</taxon>
        <taxon>Araneoidea</taxon>
        <taxon>Araneidae</taxon>
        <taxon>Caerostris</taxon>
    </lineage>
</organism>
<dbReference type="EMBL" id="BPLR01011865">
    <property type="protein sequence ID" value="GIY49680.1"/>
    <property type="molecule type" value="Genomic_DNA"/>
</dbReference>
<accession>A0AAV4TUU5</accession>
<sequence>MWRMLSVASRRWNSNRISFHSQRTHTAMCLHRGICMYRSANRDSQELSAGLLDGRREEKGEGERNRTASHDA</sequence>
<dbReference type="Proteomes" id="UP001054945">
    <property type="component" value="Unassembled WGS sequence"/>
</dbReference>
<comment type="caution">
    <text evidence="2">The sequence shown here is derived from an EMBL/GenBank/DDBJ whole genome shotgun (WGS) entry which is preliminary data.</text>
</comment>
<proteinExistence type="predicted"/>
<keyword evidence="3" id="KW-1185">Reference proteome</keyword>
<feature type="region of interest" description="Disordered" evidence="1">
    <location>
        <begin position="48"/>
        <end position="72"/>
    </location>
</feature>
<evidence type="ECO:0000256" key="1">
    <source>
        <dbReference type="SAM" id="MobiDB-lite"/>
    </source>
</evidence>
<dbReference type="AlphaFoldDB" id="A0AAV4TUU5"/>
<evidence type="ECO:0000313" key="3">
    <source>
        <dbReference type="Proteomes" id="UP001054945"/>
    </source>
</evidence>
<feature type="compositionally biased region" description="Basic and acidic residues" evidence="1">
    <location>
        <begin position="53"/>
        <end position="72"/>
    </location>
</feature>
<gene>
    <name evidence="2" type="ORF">CEXT_156461</name>
</gene>
<name>A0AAV4TUU5_CAEEX</name>